<dbReference type="Proteomes" id="UP000095300">
    <property type="component" value="Unassembled WGS sequence"/>
</dbReference>
<dbReference type="SMART" id="SM00494">
    <property type="entry name" value="ChtBD2"/>
    <property type="match status" value="2"/>
</dbReference>
<keyword evidence="3" id="KW-0677">Repeat</keyword>
<dbReference type="GO" id="GO:0005576">
    <property type="term" value="C:extracellular region"/>
    <property type="evidence" value="ECO:0007669"/>
    <property type="project" value="InterPro"/>
</dbReference>
<evidence type="ECO:0000313" key="8">
    <source>
        <dbReference type="EnsemblMetazoa" id="SCAU015291-PA"/>
    </source>
</evidence>
<dbReference type="VEuPathDB" id="VectorBase:SCAU015291"/>
<keyword evidence="9" id="KW-1185">Reference proteome</keyword>
<dbReference type="SUPFAM" id="SSF57625">
    <property type="entry name" value="Invertebrate chitin-binding proteins"/>
    <property type="match status" value="2"/>
</dbReference>
<proteinExistence type="predicted"/>
<evidence type="ECO:0000256" key="6">
    <source>
        <dbReference type="SAM" id="SignalP"/>
    </source>
</evidence>
<accession>A0A1I8QA28</accession>
<evidence type="ECO:0000259" key="7">
    <source>
        <dbReference type="PROSITE" id="PS50940"/>
    </source>
</evidence>
<evidence type="ECO:0000256" key="1">
    <source>
        <dbReference type="ARBA" id="ARBA00022669"/>
    </source>
</evidence>
<evidence type="ECO:0000256" key="2">
    <source>
        <dbReference type="ARBA" id="ARBA00022729"/>
    </source>
</evidence>
<keyword evidence="4" id="KW-1015">Disulfide bond</keyword>
<dbReference type="Gene3D" id="2.170.140.10">
    <property type="entry name" value="Chitin binding domain"/>
    <property type="match status" value="2"/>
</dbReference>
<evidence type="ECO:0000256" key="5">
    <source>
        <dbReference type="ARBA" id="ARBA00023180"/>
    </source>
</evidence>
<dbReference type="InterPro" id="IPR036508">
    <property type="entry name" value="Chitin-bd_dom_sf"/>
</dbReference>
<reference evidence="8" key="1">
    <citation type="submission" date="2020-05" db="UniProtKB">
        <authorList>
            <consortium name="EnsemblMetazoa"/>
        </authorList>
    </citation>
    <scope>IDENTIFICATION</scope>
    <source>
        <strain evidence="8">USDA</strain>
    </source>
</reference>
<name>A0A1I8QA28_STOCA</name>
<keyword evidence="1" id="KW-0147">Chitin-binding</keyword>
<dbReference type="InterPro" id="IPR051940">
    <property type="entry name" value="Chitin_bind-dev_reg"/>
</dbReference>
<protein>
    <recommendedName>
        <fullName evidence="7">Chitin-binding type-2 domain-containing protein</fullName>
    </recommendedName>
</protein>
<dbReference type="GO" id="GO:0008061">
    <property type="term" value="F:chitin binding"/>
    <property type="evidence" value="ECO:0007669"/>
    <property type="project" value="UniProtKB-KW"/>
</dbReference>
<dbReference type="PANTHER" id="PTHR23301">
    <property type="entry name" value="CHITIN BINDING PERITROPHIN-A"/>
    <property type="match status" value="1"/>
</dbReference>
<dbReference type="PROSITE" id="PS50940">
    <property type="entry name" value="CHIT_BIND_II"/>
    <property type="match status" value="2"/>
</dbReference>
<keyword evidence="5" id="KW-0325">Glycoprotein</keyword>
<evidence type="ECO:0000313" key="9">
    <source>
        <dbReference type="Proteomes" id="UP000095300"/>
    </source>
</evidence>
<dbReference type="InterPro" id="IPR002557">
    <property type="entry name" value="Chitin-bd_dom"/>
</dbReference>
<gene>
    <name evidence="8" type="primary">106094792</name>
</gene>
<evidence type="ECO:0000256" key="3">
    <source>
        <dbReference type="ARBA" id="ARBA00022737"/>
    </source>
</evidence>
<organism evidence="8 9">
    <name type="scientific">Stomoxys calcitrans</name>
    <name type="common">Stable fly</name>
    <name type="synonym">Conops calcitrans</name>
    <dbReference type="NCBI Taxonomy" id="35570"/>
    <lineage>
        <taxon>Eukaryota</taxon>
        <taxon>Metazoa</taxon>
        <taxon>Ecdysozoa</taxon>
        <taxon>Arthropoda</taxon>
        <taxon>Hexapoda</taxon>
        <taxon>Insecta</taxon>
        <taxon>Pterygota</taxon>
        <taxon>Neoptera</taxon>
        <taxon>Endopterygota</taxon>
        <taxon>Diptera</taxon>
        <taxon>Brachycera</taxon>
        <taxon>Muscomorpha</taxon>
        <taxon>Muscoidea</taxon>
        <taxon>Muscidae</taxon>
        <taxon>Stomoxys</taxon>
    </lineage>
</organism>
<dbReference type="PANTHER" id="PTHR23301:SF0">
    <property type="entry name" value="CHITIN-BINDING TYPE-2 DOMAIN-CONTAINING PROTEIN-RELATED"/>
    <property type="match status" value="1"/>
</dbReference>
<feature type="signal peptide" evidence="6">
    <location>
        <begin position="1"/>
        <end position="25"/>
    </location>
</feature>
<keyword evidence="2 6" id="KW-0732">Signal</keyword>
<dbReference type="EnsemblMetazoa" id="SCAU015291-RA">
    <property type="protein sequence ID" value="SCAU015291-PA"/>
    <property type="gene ID" value="SCAU015291"/>
</dbReference>
<dbReference type="Pfam" id="PF01607">
    <property type="entry name" value="CBM_14"/>
    <property type="match status" value="2"/>
</dbReference>
<feature type="domain" description="Chitin-binding type-2" evidence="7">
    <location>
        <begin position="37"/>
        <end position="93"/>
    </location>
</feature>
<feature type="domain" description="Chitin-binding type-2" evidence="7">
    <location>
        <begin position="146"/>
        <end position="202"/>
    </location>
</feature>
<feature type="chain" id="PRO_5009328017" description="Chitin-binding type-2 domain-containing protein" evidence="6">
    <location>
        <begin position="26"/>
        <end position="207"/>
    </location>
</feature>
<sequence length="207" mass="23160">MLAYFSFCVAVLLLLSTLKEEFVAAVVVGGAIRYVSHKNCNNVAKGKIIPHPTNCSQYIMCNGLRSTLGECPNGSYYNAEMLSCDKWKNQCLIKELHVKPSNPHNINTVSSETAIATSTTGPELELSTTARSTTTTTALPLYIDGRPLCSMWQDLKFPHPFNCASYYQCSKGFLTIYRCRTGYIWDWRVQRCLPEGLGHCAQSKQRK</sequence>
<dbReference type="AlphaFoldDB" id="A0A1I8QA28"/>
<evidence type="ECO:0000256" key="4">
    <source>
        <dbReference type="ARBA" id="ARBA00023157"/>
    </source>
</evidence>